<evidence type="ECO:0000313" key="12">
    <source>
        <dbReference type="Proteomes" id="UP000595254"/>
    </source>
</evidence>
<gene>
    <name evidence="11" type="ORF">I6J18_22465</name>
</gene>
<dbReference type="Proteomes" id="UP000595254">
    <property type="component" value="Chromosome"/>
</dbReference>
<evidence type="ECO:0000256" key="4">
    <source>
        <dbReference type="ARBA" id="ARBA00022692"/>
    </source>
</evidence>
<proteinExistence type="inferred from homology"/>
<dbReference type="InterPro" id="IPR049142">
    <property type="entry name" value="MS_channel_1st"/>
</dbReference>
<dbReference type="AlphaFoldDB" id="A0A974S067"/>
<dbReference type="PANTHER" id="PTHR43634">
    <property type="entry name" value="OW CONDUCTANCE MECHANOSENSITIVE CHANNEL"/>
    <property type="match status" value="1"/>
</dbReference>
<dbReference type="InterPro" id="IPR011066">
    <property type="entry name" value="MscS_channel_C_sf"/>
</dbReference>
<dbReference type="Pfam" id="PF21082">
    <property type="entry name" value="MS_channel_3rd"/>
    <property type="match status" value="1"/>
</dbReference>
<dbReference type="Gene3D" id="2.30.30.60">
    <property type="match status" value="1"/>
</dbReference>
<feature type="transmembrane region" description="Helical" evidence="7">
    <location>
        <begin position="93"/>
        <end position="118"/>
    </location>
</feature>
<feature type="domain" description="Mechanosensitive ion channel transmembrane helices 2/3" evidence="10">
    <location>
        <begin position="138"/>
        <end position="179"/>
    </location>
</feature>
<evidence type="ECO:0000256" key="6">
    <source>
        <dbReference type="ARBA" id="ARBA00023136"/>
    </source>
</evidence>
<dbReference type="Pfam" id="PF21088">
    <property type="entry name" value="MS_channel_1st"/>
    <property type="match status" value="1"/>
</dbReference>
<dbReference type="KEGG" id="ppsr:I6J18_22465"/>
<comment type="subcellular location">
    <subcellularLocation>
        <location evidence="1">Cell membrane</location>
        <topology evidence="1">Multi-pass membrane protein</topology>
    </subcellularLocation>
</comment>
<feature type="transmembrane region" description="Helical" evidence="7">
    <location>
        <begin position="12"/>
        <end position="38"/>
    </location>
</feature>
<evidence type="ECO:0000259" key="10">
    <source>
        <dbReference type="Pfam" id="PF21088"/>
    </source>
</evidence>
<feature type="transmembrane region" description="Helical" evidence="7">
    <location>
        <begin position="158"/>
        <end position="178"/>
    </location>
</feature>
<evidence type="ECO:0000256" key="2">
    <source>
        <dbReference type="ARBA" id="ARBA00008017"/>
    </source>
</evidence>
<feature type="domain" description="Mechanosensitive ion channel MscS" evidence="8">
    <location>
        <begin position="180"/>
        <end position="247"/>
    </location>
</feature>
<evidence type="ECO:0000256" key="1">
    <source>
        <dbReference type="ARBA" id="ARBA00004651"/>
    </source>
</evidence>
<dbReference type="InterPro" id="IPR045042">
    <property type="entry name" value="YnaI-like"/>
</dbReference>
<keyword evidence="5 7" id="KW-1133">Transmembrane helix</keyword>
<protein>
    <submittedName>
        <fullName evidence="11">Mechanosensitive ion channel family protein</fullName>
    </submittedName>
</protein>
<evidence type="ECO:0000313" key="11">
    <source>
        <dbReference type="EMBL" id="QQT00297.1"/>
    </source>
</evidence>
<dbReference type="GO" id="GO:0005886">
    <property type="term" value="C:plasma membrane"/>
    <property type="evidence" value="ECO:0007669"/>
    <property type="project" value="UniProtKB-SubCell"/>
</dbReference>
<dbReference type="GO" id="GO:0055085">
    <property type="term" value="P:transmembrane transport"/>
    <property type="evidence" value="ECO:0007669"/>
    <property type="project" value="InterPro"/>
</dbReference>
<dbReference type="InterPro" id="IPR010920">
    <property type="entry name" value="LSM_dom_sf"/>
</dbReference>
<evidence type="ECO:0000259" key="8">
    <source>
        <dbReference type="Pfam" id="PF00924"/>
    </source>
</evidence>
<dbReference type="Gene3D" id="1.10.287.1260">
    <property type="match status" value="1"/>
</dbReference>
<dbReference type="Gene3D" id="3.30.70.100">
    <property type="match status" value="1"/>
</dbReference>
<feature type="domain" description="Mechanosensitive ion channel MscS C-terminal" evidence="9">
    <location>
        <begin position="258"/>
        <end position="340"/>
    </location>
</feature>
<dbReference type="Pfam" id="PF00924">
    <property type="entry name" value="MS_channel_2nd"/>
    <property type="match status" value="1"/>
</dbReference>
<keyword evidence="6 7" id="KW-0472">Membrane</keyword>
<comment type="similarity">
    <text evidence="2">Belongs to the MscS (TC 1.A.23) family.</text>
</comment>
<dbReference type="InterPro" id="IPR011014">
    <property type="entry name" value="MscS_channel_TM-2"/>
</dbReference>
<keyword evidence="4 7" id="KW-0812">Transmembrane</keyword>
<dbReference type="InterPro" id="IPR006685">
    <property type="entry name" value="MscS_channel_2nd"/>
</dbReference>
<dbReference type="SUPFAM" id="SSF82689">
    <property type="entry name" value="Mechanosensitive channel protein MscS (YggB), C-terminal domain"/>
    <property type="match status" value="1"/>
</dbReference>
<evidence type="ECO:0000256" key="3">
    <source>
        <dbReference type="ARBA" id="ARBA00022475"/>
    </source>
</evidence>
<feature type="transmembrane region" description="Helical" evidence="7">
    <location>
        <begin position="64"/>
        <end position="81"/>
    </location>
</feature>
<evidence type="ECO:0000259" key="9">
    <source>
        <dbReference type="Pfam" id="PF21082"/>
    </source>
</evidence>
<keyword evidence="12" id="KW-1185">Reference proteome</keyword>
<dbReference type="EMBL" id="CP068053">
    <property type="protein sequence ID" value="QQT00297.1"/>
    <property type="molecule type" value="Genomic_DNA"/>
</dbReference>
<dbReference type="InterPro" id="IPR049278">
    <property type="entry name" value="MS_channel_C"/>
</dbReference>
<dbReference type="InterPro" id="IPR023408">
    <property type="entry name" value="MscS_beta-dom_sf"/>
</dbReference>
<feature type="transmembrane region" description="Helical" evidence="7">
    <location>
        <begin position="130"/>
        <end position="152"/>
    </location>
</feature>
<dbReference type="SUPFAM" id="SSF82861">
    <property type="entry name" value="Mechanosensitive channel protein MscS (YggB), transmembrane region"/>
    <property type="match status" value="1"/>
</dbReference>
<sequence>MTILSSLYNWDMWLQLGISAAIFLFFLAVRSAFTRYLFKYLLSLARRRNITFAANLMTVLEKPLRWLIVLIGFIIASRYFPFEIVSHEIKIRLFRSAFIILATWALLNISAILTLLFPQLNSKLDLGVDQIVIPFITKIINIIFIALGVSIVAEEWGFNVNGFVAGLGLGGLAFALAAKDTISNLFGGIVIITEKPFTIGDWIKTPSVEGTVEDITFRSTKVRTFAQALVTVPNATLSNEPIINWSKMGKRQIAFHLRVSYQTSRTKLEVFTKQLEQMLQNHEGVHKDTIMVRFDQFSSASLDIYLYFFTTVTDYAGYLETKENINFKIMDILDQHEVEMAIPAQNLIFKNESALHEMTDFNT</sequence>
<evidence type="ECO:0000256" key="7">
    <source>
        <dbReference type="SAM" id="Phobius"/>
    </source>
</evidence>
<dbReference type="SUPFAM" id="SSF50182">
    <property type="entry name" value="Sm-like ribonucleoproteins"/>
    <property type="match status" value="1"/>
</dbReference>
<name>A0A974S067_PERPY</name>
<accession>A0A974S067</accession>
<dbReference type="PANTHER" id="PTHR43634:SF2">
    <property type="entry name" value="LOW CONDUCTANCE MECHANOSENSITIVE CHANNEL YNAI"/>
    <property type="match status" value="1"/>
</dbReference>
<organism evidence="11 12">
    <name type="scientific">Peribacillus psychrosaccharolyticus</name>
    <name type="common">Bacillus psychrosaccharolyticus</name>
    <dbReference type="NCBI Taxonomy" id="1407"/>
    <lineage>
        <taxon>Bacteria</taxon>
        <taxon>Bacillati</taxon>
        <taxon>Bacillota</taxon>
        <taxon>Bacilli</taxon>
        <taxon>Bacillales</taxon>
        <taxon>Bacillaceae</taxon>
        <taxon>Peribacillus</taxon>
    </lineage>
</organism>
<dbReference type="RefSeq" id="WP_152526387.1">
    <property type="nucleotide sequence ID" value="NZ_CP068053.1"/>
</dbReference>
<keyword evidence="3" id="KW-1003">Cell membrane</keyword>
<reference evidence="11 12" key="1">
    <citation type="submission" date="2021-01" db="EMBL/GenBank/DDBJ databases">
        <title>FDA dAtabase for Regulatory Grade micrObial Sequences (FDA-ARGOS): Supporting development and validation of Infectious Disease Dx tests.</title>
        <authorList>
            <person name="Nelson B."/>
            <person name="Plummer A."/>
            <person name="Tallon L."/>
            <person name="Sadzewicz L."/>
            <person name="Zhao X."/>
            <person name="Boylan J."/>
            <person name="Ott S."/>
            <person name="Bowen H."/>
            <person name="Vavikolanu K."/>
            <person name="Mehta A."/>
            <person name="Aluvathingal J."/>
            <person name="Nadendla S."/>
            <person name="Myers T."/>
            <person name="Yan Y."/>
            <person name="Sichtig H."/>
        </authorList>
    </citation>
    <scope>NUCLEOTIDE SEQUENCE [LARGE SCALE GENOMIC DNA]</scope>
    <source>
        <strain evidence="11 12">FDAARGOS_1161</strain>
    </source>
</reference>
<evidence type="ECO:0000256" key="5">
    <source>
        <dbReference type="ARBA" id="ARBA00022989"/>
    </source>
</evidence>